<accession>A0A1F5C8R5</accession>
<name>A0A1F5C8R5_9BACT</name>
<comment type="caution">
    <text evidence="1">The sequence shown here is derived from an EMBL/GenBank/DDBJ whole genome shotgun (WGS) entry which is preliminary data.</text>
</comment>
<gene>
    <name evidence="1" type="ORF">A2907_02725</name>
</gene>
<reference evidence="1 2" key="1">
    <citation type="journal article" date="2016" name="Nat. Commun.">
        <title>Thousands of microbial genomes shed light on interconnected biogeochemical processes in an aquifer system.</title>
        <authorList>
            <person name="Anantharaman K."/>
            <person name="Brown C.T."/>
            <person name="Hug L.A."/>
            <person name="Sharon I."/>
            <person name="Castelle C.J."/>
            <person name="Probst A.J."/>
            <person name="Thomas B.C."/>
            <person name="Singh A."/>
            <person name="Wilkins M.J."/>
            <person name="Karaoz U."/>
            <person name="Brodie E.L."/>
            <person name="Williams K.H."/>
            <person name="Hubbard S.S."/>
            <person name="Banfield J.F."/>
        </authorList>
    </citation>
    <scope>NUCLEOTIDE SEQUENCE [LARGE SCALE GENOMIC DNA]</scope>
</reference>
<evidence type="ECO:0000313" key="1">
    <source>
        <dbReference type="EMBL" id="OGD39236.1"/>
    </source>
</evidence>
<dbReference type="AlphaFoldDB" id="A0A1F5C8R5"/>
<dbReference type="Proteomes" id="UP000177947">
    <property type="component" value="Unassembled WGS sequence"/>
</dbReference>
<proteinExistence type="predicted"/>
<evidence type="ECO:0000313" key="2">
    <source>
        <dbReference type="Proteomes" id="UP000177947"/>
    </source>
</evidence>
<protein>
    <submittedName>
        <fullName evidence="1">Uncharacterized protein</fullName>
    </submittedName>
</protein>
<dbReference type="EMBL" id="MEYQ01000012">
    <property type="protein sequence ID" value="OGD39236.1"/>
    <property type="molecule type" value="Genomic_DNA"/>
</dbReference>
<organism evidence="1 2">
    <name type="scientific">Candidatus Azambacteria bacterium RIFCSPLOWO2_01_FULL_37_9</name>
    <dbReference type="NCBI Taxonomy" id="1797297"/>
    <lineage>
        <taxon>Bacteria</taxon>
        <taxon>Candidatus Azamiibacteriota</taxon>
    </lineage>
</organism>
<sequence length="77" mass="8878">MGDKIGGWDYNEEKARVKKTNKGAVEVISYITLTVEEMEYLKTLCHVMEKPLQDVIEKAVRYFISSSSVFHSVLHEK</sequence>